<dbReference type="InterPro" id="IPR001341">
    <property type="entry name" value="Asp_kinase"/>
</dbReference>
<comment type="caution">
    <text evidence="8">The sequence shown here is derived from an EMBL/GenBank/DDBJ whole genome shotgun (WGS) entry which is preliminary data.</text>
</comment>
<dbReference type="EC" id="2.7.2.4" evidence="2"/>
<reference evidence="8" key="1">
    <citation type="submission" date="2019-08" db="EMBL/GenBank/DDBJ databases">
        <authorList>
            <person name="Kucharzyk K."/>
            <person name="Murdoch R.W."/>
            <person name="Higgins S."/>
            <person name="Loffler F."/>
        </authorList>
    </citation>
    <scope>NUCLEOTIDE SEQUENCE</scope>
</reference>
<dbReference type="InterPro" id="IPR045865">
    <property type="entry name" value="ACT-like_dom_sf"/>
</dbReference>
<evidence type="ECO:0000313" key="8">
    <source>
        <dbReference type="EMBL" id="MPL88144.1"/>
    </source>
</evidence>
<evidence type="ECO:0000256" key="6">
    <source>
        <dbReference type="ARBA" id="ARBA00022840"/>
    </source>
</evidence>
<dbReference type="Gene3D" id="3.40.1160.10">
    <property type="entry name" value="Acetylglutamate kinase-like"/>
    <property type="match status" value="1"/>
</dbReference>
<dbReference type="PANTHER" id="PTHR21499:SF59">
    <property type="entry name" value="ASPARTOKINASE"/>
    <property type="match status" value="1"/>
</dbReference>
<organism evidence="8">
    <name type="scientific">bioreactor metagenome</name>
    <dbReference type="NCBI Taxonomy" id="1076179"/>
    <lineage>
        <taxon>unclassified sequences</taxon>
        <taxon>metagenomes</taxon>
        <taxon>ecological metagenomes</taxon>
    </lineage>
</organism>
<gene>
    <name evidence="8" type="primary">lysC_9</name>
    <name evidence="8" type="ORF">SDC9_34160</name>
</gene>
<dbReference type="GO" id="GO:0009090">
    <property type="term" value="P:homoserine biosynthetic process"/>
    <property type="evidence" value="ECO:0007669"/>
    <property type="project" value="TreeGrafter"/>
</dbReference>
<dbReference type="Pfam" id="PF00696">
    <property type="entry name" value="AA_kinase"/>
    <property type="match status" value="1"/>
</dbReference>
<dbReference type="InterPro" id="IPR042199">
    <property type="entry name" value="AsparK_Bifunc_asparK/hSer_DH"/>
</dbReference>
<keyword evidence="4" id="KW-0547">Nucleotide-binding</keyword>
<dbReference type="AlphaFoldDB" id="A0A644V9V9"/>
<keyword evidence="3 8" id="KW-0808">Transferase</keyword>
<evidence type="ECO:0000259" key="7">
    <source>
        <dbReference type="Pfam" id="PF00696"/>
    </source>
</evidence>
<proteinExistence type="inferred from homology"/>
<comment type="similarity">
    <text evidence="1">Belongs to the aspartokinase family.</text>
</comment>
<accession>A0A644V9V9</accession>
<dbReference type="GO" id="GO:0005829">
    <property type="term" value="C:cytosol"/>
    <property type="evidence" value="ECO:0007669"/>
    <property type="project" value="TreeGrafter"/>
</dbReference>
<dbReference type="NCBIfam" id="TIGR00657">
    <property type="entry name" value="asp_kinases"/>
    <property type="match status" value="1"/>
</dbReference>
<evidence type="ECO:0000256" key="2">
    <source>
        <dbReference type="ARBA" id="ARBA00013059"/>
    </source>
</evidence>
<feature type="domain" description="Aspartate/glutamate/uridylate kinase" evidence="7">
    <location>
        <begin position="4"/>
        <end position="284"/>
    </location>
</feature>
<dbReference type="GO" id="GO:0009089">
    <property type="term" value="P:lysine biosynthetic process via diaminopimelate"/>
    <property type="evidence" value="ECO:0007669"/>
    <property type="project" value="TreeGrafter"/>
</dbReference>
<evidence type="ECO:0000256" key="3">
    <source>
        <dbReference type="ARBA" id="ARBA00022679"/>
    </source>
</evidence>
<dbReference type="InterPro" id="IPR001048">
    <property type="entry name" value="Asp/Glu/Uridylate_kinase"/>
</dbReference>
<protein>
    <recommendedName>
        <fullName evidence="2">aspartate kinase</fullName>
        <ecNumber evidence="2">2.7.2.4</ecNumber>
    </recommendedName>
</protein>
<dbReference type="PANTHER" id="PTHR21499">
    <property type="entry name" value="ASPARTATE KINASE"/>
    <property type="match status" value="1"/>
</dbReference>
<evidence type="ECO:0000256" key="1">
    <source>
        <dbReference type="ARBA" id="ARBA00010122"/>
    </source>
</evidence>
<dbReference type="EMBL" id="VSSQ01000251">
    <property type="protein sequence ID" value="MPL88144.1"/>
    <property type="molecule type" value="Genomic_DNA"/>
</dbReference>
<dbReference type="GO" id="GO:0004072">
    <property type="term" value="F:aspartate kinase activity"/>
    <property type="evidence" value="ECO:0007669"/>
    <property type="project" value="UniProtKB-EC"/>
</dbReference>
<dbReference type="SUPFAM" id="SSF53633">
    <property type="entry name" value="Carbamate kinase-like"/>
    <property type="match status" value="1"/>
</dbReference>
<dbReference type="Gene3D" id="1.20.120.1320">
    <property type="entry name" value="Aspartokinase, catalytic domain"/>
    <property type="match status" value="1"/>
</dbReference>
<keyword evidence="6" id="KW-0067">ATP-binding</keyword>
<dbReference type="InterPro" id="IPR036393">
    <property type="entry name" value="AceGlu_kinase-like_sf"/>
</dbReference>
<keyword evidence="5 8" id="KW-0418">Kinase</keyword>
<dbReference type="SUPFAM" id="SSF55021">
    <property type="entry name" value="ACT-like"/>
    <property type="match status" value="1"/>
</dbReference>
<evidence type="ECO:0000256" key="5">
    <source>
        <dbReference type="ARBA" id="ARBA00022777"/>
    </source>
</evidence>
<evidence type="ECO:0000256" key="4">
    <source>
        <dbReference type="ARBA" id="ARBA00022741"/>
    </source>
</evidence>
<sequence length="425" mass="48455">MNEVFVEKFGGASVNSSEAIKNVASIILSQNKKRLIVISAMGKTTNHLERVLNCFVENKFIDKSSIEESKNYHKTIINNLFPNEDEDLNKFLDITYKEIENKLLGYNIDKDYDKLYDSIVSYGEIIGTTIISKYFDSIGLSHKFILATDLIKTDSSFRRAKVLWKETEDTILNKIEPLFNSTDTIITQGFIGSNQNNEITTLGREGSDFSAAVFAYCLNANSVTIWKDVPGLLNADPKYFEDTMKFEQVPYSEAIELSYYGASIIHPKTIKPLENKSIPLFVKSFISPKEEGTKIDCCSNTKPLMPSYIFKDNQTLLSIFPKDFSFVVEENLSNIFALFAKYGIKINLMQNSALSYSVCFDQIKEELLKKLIDELSSTYSVKYNNALRLITIRRYTEEAINNLFIGDKIIIEQRSRLTAQFLVKL</sequence>
<name>A0A644V9V9_9ZZZZ</name>
<dbReference type="GO" id="GO:0005524">
    <property type="term" value="F:ATP binding"/>
    <property type="evidence" value="ECO:0007669"/>
    <property type="project" value="UniProtKB-KW"/>
</dbReference>